<protein>
    <submittedName>
        <fullName evidence="4">HAD family acid phosphatase</fullName>
    </submittedName>
</protein>
<keyword evidence="1 2" id="KW-0732">Signal</keyword>
<dbReference type="InterPro" id="IPR006423">
    <property type="entry name" value="Lipo_e_P4"/>
</dbReference>
<evidence type="ECO:0000313" key="4">
    <source>
        <dbReference type="EMBL" id="MFG6432724.1"/>
    </source>
</evidence>
<accession>A0ABW7F7W7</accession>
<dbReference type="PROSITE" id="PS51257">
    <property type="entry name" value="PROKAR_LIPOPROTEIN"/>
    <property type="match status" value="1"/>
</dbReference>
<evidence type="ECO:0000256" key="2">
    <source>
        <dbReference type="SAM" id="SignalP"/>
    </source>
</evidence>
<dbReference type="EMBL" id="JBIGHV010000009">
    <property type="protein sequence ID" value="MFG6432724.1"/>
    <property type="molecule type" value="Genomic_DNA"/>
</dbReference>
<dbReference type="InterPro" id="IPR005519">
    <property type="entry name" value="Acid_phosphat_B-like"/>
</dbReference>
<feature type="domain" description="Endonuclease/exonuclease/phosphatase" evidence="3">
    <location>
        <begin position="422"/>
        <end position="730"/>
    </location>
</feature>
<comment type="caution">
    <text evidence="4">The sequence shown here is derived from an EMBL/GenBank/DDBJ whole genome shotgun (WGS) entry which is preliminary data.</text>
</comment>
<dbReference type="RefSeq" id="WP_394482813.1">
    <property type="nucleotide sequence ID" value="NZ_JBIGHV010000009.1"/>
</dbReference>
<sequence>MKASFRQWFTWALLGMGSTACLAAEPLDQVNAVLWQQRSVEYAASTLQVYRQATLALEEAVRTCDRKKNRLKGCVPVAMEQLKLRPAELSRMKAAVILDLDETALDNSPFQGELQRTGDDFNAGKWAQWVELSAEKDAKARFHRLSLPGAAEFTRRAQELDVDVFYITNRECAGEATRDKCPALKQTMALMEREGFARATDEKAFLFSTGGVTDKTIRRESVANLPRRIVMLVGDDLGDFVGSKLRGDLRAGKKTDEKKADLVHVGEQWGRKWFVVPNPTYGSWERYLASAANETCPKAMDSSAEAQFAARTACRLIKARAKDGLVQSMTEVTLRVATWNLGWQVAKAELDPWIATCSKMYVKNATTKAWDPVPDGTAGATLGWLISESRAVIVGNDLSVMPPCNTYQDAARKGIAVTPPAYEKRNRQIAEILSRDVKADVIAFQEVSGVAAVREALGTAADDYNVCSFEPKFKIQRLAFAWRKSFGPAVEACSDIAAFTIPTLPPQEQVRPGFAVTLKIGGKAIRFLTVHLKSSCVSPLDRDKKSMDDDEASKDCKVLQQQVQPLEDVFEHLADGVDNFVVLGDFNRNLWHEANKVVGAEAARSDQSTDLQSPRPANVRARNLLLEVNDGKPAGSKAVLLAAHCPGDAAVQAACEKSKTAVLTSAESGLLTKATGLGCRNPVGLDHVLVSESLARAVGSISKVSIGALGGSKSPNPPSFPEPLLATSDHCPTVVELAW</sequence>
<organism evidence="4 5">
    <name type="scientific">Pelomonas parva</name>
    <dbReference type="NCBI Taxonomy" id="3299032"/>
    <lineage>
        <taxon>Bacteria</taxon>
        <taxon>Pseudomonadati</taxon>
        <taxon>Pseudomonadota</taxon>
        <taxon>Betaproteobacteria</taxon>
        <taxon>Burkholderiales</taxon>
        <taxon>Sphaerotilaceae</taxon>
        <taxon>Roseateles</taxon>
    </lineage>
</organism>
<feature type="chain" id="PRO_5046482502" evidence="2">
    <location>
        <begin position="24"/>
        <end position="739"/>
    </location>
</feature>
<evidence type="ECO:0000256" key="1">
    <source>
        <dbReference type="ARBA" id="ARBA00022729"/>
    </source>
</evidence>
<evidence type="ECO:0000259" key="3">
    <source>
        <dbReference type="Pfam" id="PF03372"/>
    </source>
</evidence>
<keyword evidence="5" id="KW-1185">Reference proteome</keyword>
<dbReference type="SFLD" id="SFLDG01125">
    <property type="entry name" value="C1.1:_Acid_Phosphatase_Like"/>
    <property type="match status" value="1"/>
</dbReference>
<dbReference type="SUPFAM" id="SSF56784">
    <property type="entry name" value="HAD-like"/>
    <property type="match status" value="1"/>
</dbReference>
<dbReference type="Gene3D" id="3.60.10.10">
    <property type="entry name" value="Endonuclease/exonuclease/phosphatase"/>
    <property type="match status" value="1"/>
</dbReference>
<name>A0ABW7F7W7_9BURK</name>
<dbReference type="Gene3D" id="3.40.50.1000">
    <property type="entry name" value="HAD superfamily/HAD-like"/>
    <property type="match status" value="1"/>
</dbReference>
<feature type="signal peptide" evidence="2">
    <location>
        <begin position="1"/>
        <end position="23"/>
    </location>
</feature>
<dbReference type="InterPro" id="IPR005135">
    <property type="entry name" value="Endo/exonuclease/phosphatase"/>
</dbReference>
<evidence type="ECO:0000313" key="5">
    <source>
        <dbReference type="Proteomes" id="UP001606210"/>
    </source>
</evidence>
<dbReference type="Pfam" id="PF03372">
    <property type="entry name" value="Exo_endo_phos"/>
    <property type="match status" value="1"/>
</dbReference>
<dbReference type="Pfam" id="PF03767">
    <property type="entry name" value="Acid_phosphat_B"/>
    <property type="match status" value="1"/>
</dbReference>
<dbReference type="InterPro" id="IPR036412">
    <property type="entry name" value="HAD-like_sf"/>
</dbReference>
<dbReference type="InterPro" id="IPR036691">
    <property type="entry name" value="Endo/exonu/phosph_ase_sf"/>
</dbReference>
<dbReference type="SUPFAM" id="SSF56219">
    <property type="entry name" value="DNase I-like"/>
    <property type="match status" value="1"/>
</dbReference>
<dbReference type="SFLD" id="SFLDS00003">
    <property type="entry name" value="Haloacid_Dehalogenase"/>
    <property type="match status" value="1"/>
</dbReference>
<proteinExistence type="predicted"/>
<dbReference type="Proteomes" id="UP001606210">
    <property type="component" value="Unassembled WGS sequence"/>
</dbReference>
<gene>
    <name evidence="4" type="ORF">ACG00Y_22605</name>
</gene>
<dbReference type="InterPro" id="IPR023214">
    <property type="entry name" value="HAD_sf"/>
</dbReference>
<reference evidence="4 5" key="1">
    <citation type="submission" date="2024-08" db="EMBL/GenBank/DDBJ databases">
        <authorList>
            <person name="Lu H."/>
        </authorList>
    </citation>
    <scope>NUCLEOTIDE SEQUENCE [LARGE SCALE GENOMIC DNA]</scope>
    <source>
        <strain evidence="4 5">LYH14W</strain>
    </source>
</reference>